<feature type="chain" id="PRO_5036172797" description="Pyrrolo-quinoline quinone repeat domain-containing protein" evidence="1">
    <location>
        <begin position="22"/>
        <end position="415"/>
    </location>
</feature>
<sequence>MTRRTWLTLALAASVGSTTLAADWTRFRGPNGSGISTESLPVTQFTESQGLLWKVAVPGEGNSSPIIVNGVVYLQSASKDQSQRSLLAYDAATGKLKWQQTLPGGRVKIHAKNSPASSTPACDGKTVVAVFWDGSDISLVAFSVDGKLLWNKPLGEYKSQHGAGPSPILFGSKVIVNNDQDGSSHVQAFDLATGNLVWDTTRTPTKACYSTPILVEKPDSSPDLVVASTAGVAAYDPDSGKERWSWTWSFPGEGLRVVGSPVAGEGLVFATAGNGGGNRSAIAVRTNGTGDVTAKNLVWKKTRLLPYVPTMIATKSGLLFGVDDRGVASCVVAKTGEELWSERLPGSYTASPILVGDKLIAVNEEGVVTVYKAGKEFEVVGRSSVDERVFASPAFADGRLFIRGAKHLYCVGQAK</sequence>
<dbReference type="Proteomes" id="UP000464378">
    <property type="component" value="Chromosome"/>
</dbReference>
<gene>
    <name evidence="3" type="ORF">GMBLW1_11780</name>
</gene>
<keyword evidence="1" id="KW-0732">Signal</keyword>
<protein>
    <recommendedName>
        <fullName evidence="2">Pyrrolo-quinoline quinone repeat domain-containing protein</fullName>
    </recommendedName>
</protein>
<dbReference type="InterPro" id="IPR015943">
    <property type="entry name" value="WD40/YVTN_repeat-like_dom_sf"/>
</dbReference>
<keyword evidence="4" id="KW-1185">Reference proteome</keyword>
<dbReference type="SMART" id="SM00564">
    <property type="entry name" value="PQQ"/>
    <property type="match status" value="4"/>
</dbReference>
<dbReference type="InterPro" id="IPR011047">
    <property type="entry name" value="Quinoprotein_ADH-like_sf"/>
</dbReference>
<proteinExistence type="predicted"/>
<dbReference type="InterPro" id="IPR002372">
    <property type="entry name" value="PQQ_rpt_dom"/>
</dbReference>
<name>A0A6C2YPG7_9BACT</name>
<dbReference type="SUPFAM" id="SSF50998">
    <property type="entry name" value="Quinoprotein alcohol dehydrogenase-like"/>
    <property type="match status" value="1"/>
</dbReference>
<evidence type="ECO:0000313" key="3">
    <source>
        <dbReference type="EMBL" id="VIP02782.1"/>
    </source>
</evidence>
<dbReference type="PANTHER" id="PTHR34512:SF30">
    <property type="entry name" value="OUTER MEMBRANE PROTEIN ASSEMBLY FACTOR BAMB"/>
    <property type="match status" value="1"/>
</dbReference>
<feature type="domain" description="Pyrrolo-quinoline quinone repeat" evidence="2">
    <location>
        <begin position="311"/>
        <end position="372"/>
    </location>
</feature>
<dbReference type="Pfam" id="PF13360">
    <property type="entry name" value="PQQ_2"/>
    <property type="match status" value="2"/>
</dbReference>
<feature type="signal peptide" evidence="1">
    <location>
        <begin position="1"/>
        <end position="21"/>
    </location>
</feature>
<evidence type="ECO:0000259" key="2">
    <source>
        <dbReference type="Pfam" id="PF13360"/>
    </source>
</evidence>
<dbReference type="EMBL" id="LR593887">
    <property type="protein sequence ID" value="VTS02434.1"/>
    <property type="molecule type" value="Genomic_DNA"/>
</dbReference>
<dbReference type="RefSeq" id="WP_162657919.1">
    <property type="nucleotide sequence ID" value="NZ_LR593887.1"/>
</dbReference>
<dbReference type="Gene3D" id="2.40.10.480">
    <property type="match status" value="1"/>
</dbReference>
<evidence type="ECO:0000256" key="1">
    <source>
        <dbReference type="SAM" id="SignalP"/>
    </source>
</evidence>
<dbReference type="InParanoid" id="A0A6C2YPG7"/>
<dbReference type="PANTHER" id="PTHR34512">
    <property type="entry name" value="CELL SURFACE PROTEIN"/>
    <property type="match status" value="1"/>
</dbReference>
<dbReference type="AlphaFoldDB" id="A0A6C2YPG7"/>
<evidence type="ECO:0000313" key="4">
    <source>
        <dbReference type="Proteomes" id="UP000464378"/>
    </source>
</evidence>
<organism evidence="3">
    <name type="scientific">Tuwongella immobilis</name>
    <dbReference type="NCBI Taxonomy" id="692036"/>
    <lineage>
        <taxon>Bacteria</taxon>
        <taxon>Pseudomonadati</taxon>
        <taxon>Planctomycetota</taxon>
        <taxon>Planctomycetia</taxon>
        <taxon>Gemmatales</taxon>
        <taxon>Gemmataceae</taxon>
        <taxon>Tuwongella</taxon>
    </lineage>
</organism>
<dbReference type="InterPro" id="IPR018391">
    <property type="entry name" value="PQQ_b-propeller_rpt"/>
</dbReference>
<dbReference type="EMBL" id="LR586016">
    <property type="protein sequence ID" value="VIP02782.1"/>
    <property type="molecule type" value="Genomic_DNA"/>
</dbReference>
<dbReference type="Gene3D" id="2.130.10.10">
    <property type="entry name" value="YVTN repeat-like/Quinoprotein amine dehydrogenase"/>
    <property type="match status" value="1"/>
</dbReference>
<reference evidence="3" key="1">
    <citation type="submission" date="2019-04" db="EMBL/GenBank/DDBJ databases">
        <authorList>
            <consortium name="Science for Life Laboratories"/>
        </authorList>
    </citation>
    <scope>NUCLEOTIDE SEQUENCE</scope>
    <source>
        <strain evidence="3">MBLW1</strain>
    </source>
</reference>
<feature type="domain" description="Pyrrolo-quinoline quinone repeat" evidence="2">
    <location>
        <begin position="120"/>
        <end position="288"/>
    </location>
</feature>
<accession>A0A6C2YPG7</accession>
<dbReference type="KEGG" id="tim:GMBLW1_11780"/>